<dbReference type="KEGG" id="nmo:Nmlp_2366"/>
<dbReference type="AlphaFoldDB" id="M1XQY2"/>
<dbReference type="GO" id="GO:0001682">
    <property type="term" value="P:tRNA 5'-leader removal"/>
    <property type="evidence" value="ECO:0007669"/>
    <property type="project" value="UniProtKB-UniRule"/>
</dbReference>
<dbReference type="SUPFAM" id="SSF89550">
    <property type="entry name" value="PHP domain-like"/>
    <property type="match status" value="1"/>
</dbReference>
<dbReference type="Gene3D" id="3.20.20.140">
    <property type="entry name" value="Metal-dependent hydrolases"/>
    <property type="match status" value="1"/>
</dbReference>
<accession>M1XQY2</accession>
<dbReference type="OrthoDB" id="85765at2157"/>
<dbReference type="Pfam" id="PF01876">
    <property type="entry name" value="RNase_P_p30"/>
    <property type="match status" value="1"/>
</dbReference>
<evidence type="ECO:0000256" key="5">
    <source>
        <dbReference type="ARBA" id="ARBA00022801"/>
    </source>
</evidence>
<keyword evidence="1 6" id="KW-0963">Cytoplasm</keyword>
<keyword evidence="3 6" id="KW-0540">Nuclease</keyword>
<organism evidence="7 8">
    <name type="scientific">Natronomonas moolapensis (strain DSM 18674 / CECT 7526 / JCM 14361 / 8.8.11)</name>
    <dbReference type="NCBI Taxonomy" id="268739"/>
    <lineage>
        <taxon>Archaea</taxon>
        <taxon>Methanobacteriati</taxon>
        <taxon>Methanobacteriota</taxon>
        <taxon>Stenosarchaea group</taxon>
        <taxon>Halobacteria</taxon>
        <taxon>Halobacteriales</taxon>
        <taxon>Natronomonadaceae</taxon>
        <taxon>Natronomonas</taxon>
    </lineage>
</organism>
<keyword evidence="2 6" id="KW-0819">tRNA processing</keyword>
<dbReference type="InterPro" id="IPR002738">
    <property type="entry name" value="RNase_P_p30"/>
</dbReference>
<evidence type="ECO:0000313" key="8">
    <source>
        <dbReference type="Proteomes" id="UP000011867"/>
    </source>
</evidence>
<dbReference type="EMBL" id="HF582854">
    <property type="protein sequence ID" value="CCQ36534.1"/>
    <property type="molecule type" value="Genomic_DNA"/>
</dbReference>
<keyword evidence="8" id="KW-1185">Reference proteome</keyword>
<dbReference type="eggNOG" id="arCOG00307">
    <property type="taxonomic scope" value="Archaea"/>
</dbReference>
<dbReference type="Proteomes" id="UP000011867">
    <property type="component" value="Chromosome"/>
</dbReference>
<dbReference type="RefSeq" id="WP_015409333.1">
    <property type="nucleotide sequence ID" value="NC_020388.1"/>
</dbReference>
<name>M1XQY2_NATM8</name>
<proteinExistence type="inferred from homology"/>
<comment type="catalytic activity">
    <reaction evidence="6">
        <text>Endonucleolytic cleavage of RNA, removing 5'-extranucleotides from tRNA precursor.</text>
        <dbReference type="EC" id="3.1.26.5"/>
    </reaction>
</comment>
<comment type="subunit">
    <text evidence="6">Consists of a catalytic RNA component and at least 4-5 protein subunits.</text>
</comment>
<gene>
    <name evidence="6 7" type="primary">rnp3</name>
    <name evidence="7" type="ordered locus">Nmlp_2366</name>
</gene>
<keyword evidence="4 6" id="KW-0255">Endonuclease</keyword>
<evidence type="ECO:0000256" key="4">
    <source>
        <dbReference type="ARBA" id="ARBA00022759"/>
    </source>
</evidence>
<evidence type="ECO:0000256" key="1">
    <source>
        <dbReference type="ARBA" id="ARBA00022490"/>
    </source>
</evidence>
<dbReference type="GeneID" id="14651251"/>
<reference evidence="7 8" key="1">
    <citation type="journal article" date="2013" name="Genome Announc.">
        <title>Genome of the haloarchaeon Natronomonas moolapensis, a neutrophilic member of a previously haloalkaliphilic genus.</title>
        <authorList>
            <person name="Dyall-Smith M.L."/>
            <person name="Pfeiffer F."/>
            <person name="Oberwinkler T."/>
            <person name="Klee K."/>
            <person name="Rampp M."/>
            <person name="Palm P."/>
            <person name="Gross K."/>
            <person name="Schuster S.C."/>
            <person name="Oesterhelt D."/>
        </authorList>
    </citation>
    <scope>NUCLEOTIDE SEQUENCE [LARGE SCALE GENOMIC DNA]</scope>
    <source>
        <strain evidence="8">DSM 18674 / JCM 14361 / 8.8.11</strain>
    </source>
</reference>
<dbReference type="GO" id="GO:0005737">
    <property type="term" value="C:cytoplasm"/>
    <property type="evidence" value="ECO:0007669"/>
    <property type="project" value="UniProtKB-SubCell"/>
</dbReference>
<evidence type="ECO:0000256" key="3">
    <source>
        <dbReference type="ARBA" id="ARBA00022722"/>
    </source>
</evidence>
<dbReference type="EC" id="3.1.26.5" evidence="6"/>
<dbReference type="InterPro" id="IPR023539">
    <property type="entry name" value="RNase_P_comp-3_arc"/>
</dbReference>
<dbReference type="HOGENOM" id="CLU_074509_1_0_2"/>
<protein>
    <recommendedName>
        <fullName evidence="6">Ribonuclease P protein component 3</fullName>
        <shortName evidence="6">RNase P component 3</shortName>
        <ecNumber evidence="6">3.1.26.5</ecNumber>
    </recommendedName>
    <alternativeName>
        <fullName evidence="6">Rpp30</fullName>
    </alternativeName>
</protein>
<evidence type="ECO:0000313" key="7">
    <source>
        <dbReference type="EMBL" id="CCQ36534.1"/>
    </source>
</evidence>
<sequence>MYEAVHAHPDGQATVARLAKRAATCGYGGIVVRNHGDEQADYDAGRITEAYGVDVVAGIEIRAAEAGRASGLIGNYRSKRPVVCVHGGELNRFAVEQPQVDVLAHPMDGGDVNHVLARTAAENGVHLEFNFSRVLRADGGERVQAIQGLRKLRELVEHYDTPYVVSADADSHLALRAPRELFALGKVIGFESGAVEAGMRAWRDIVERNRERLSGAVIEPGVRIEGSDR</sequence>
<comment type="function">
    <text evidence="6">Part of ribonuclease P, a protein complex that generates mature tRNA molecules by cleaving their 5'-ends.</text>
</comment>
<dbReference type="STRING" id="268739.Nmlp_2366"/>
<dbReference type="InterPro" id="IPR016195">
    <property type="entry name" value="Pol/histidinol_Pase-like"/>
</dbReference>
<comment type="similarity">
    <text evidence="6">Belongs to the eukaryotic/archaeal RNase P protein component 3 family.</text>
</comment>
<dbReference type="GO" id="GO:0030677">
    <property type="term" value="C:ribonuclease P complex"/>
    <property type="evidence" value="ECO:0007669"/>
    <property type="project" value="UniProtKB-UniRule"/>
</dbReference>
<keyword evidence="5 6" id="KW-0378">Hydrolase</keyword>
<evidence type="ECO:0000256" key="2">
    <source>
        <dbReference type="ARBA" id="ARBA00022694"/>
    </source>
</evidence>
<dbReference type="GO" id="GO:0004526">
    <property type="term" value="F:ribonuclease P activity"/>
    <property type="evidence" value="ECO:0007669"/>
    <property type="project" value="UniProtKB-UniRule"/>
</dbReference>
<comment type="subcellular location">
    <subcellularLocation>
        <location evidence="6">Cytoplasm</location>
    </subcellularLocation>
</comment>
<evidence type="ECO:0000256" key="6">
    <source>
        <dbReference type="HAMAP-Rule" id="MF_00756"/>
    </source>
</evidence>
<dbReference type="HAMAP" id="MF_00756">
    <property type="entry name" value="RNase_P_3"/>
    <property type="match status" value="1"/>
</dbReference>